<dbReference type="Proteomes" id="UP000663090">
    <property type="component" value="Chromosome"/>
</dbReference>
<dbReference type="InterPro" id="IPR045584">
    <property type="entry name" value="Pilin-like"/>
</dbReference>
<sequence>MNEHDSLPSQTPSPAGAARPHRLGRLLLGLIILVASVLAFVLVYATEDRTLAPDQRRARDAIRRMEGKFKAHQRLMGRFPSQEEGFQPLIDAKLMDGVPLDPWGHPYVYWTDGKNGAVVSYGADGKKGGVGLDADLSSGGVLANEGAP</sequence>
<evidence type="ECO:0000259" key="2">
    <source>
        <dbReference type="Pfam" id="PF08334"/>
    </source>
</evidence>
<keyword evidence="1" id="KW-0812">Transmembrane</keyword>
<evidence type="ECO:0000313" key="4">
    <source>
        <dbReference type="Proteomes" id="UP000663090"/>
    </source>
</evidence>
<gene>
    <name evidence="3" type="ORF">JY572_11970</name>
</gene>
<name>A0ABX7NDI3_9BACT</name>
<keyword evidence="1" id="KW-1133">Transmembrane helix</keyword>
<dbReference type="Pfam" id="PF08334">
    <property type="entry name" value="T2SSG"/>
    <property type="match status" value="1"/>
</dbReference>
<dbReference type="RefSeq" id="WP_206718354.1">
    <property type="nucleotide sequence ID" value="NZ_CP071091.1"/>
</dbReference>
<keyword evidence="4" id="KW-1185">Reference proteome</keyword>
<dbReference type="SUPFAM" id="SSF54523">
    <property type="entry name" value="Pili subunits"/>
    <property type="match status" value="1"/>
</dbReference>
<feature type="transmembrane region" description="Helical" evidence="1">
    <location>
        <begin position="26"/>
        <end position="45"/>
    </location>
</feature>
<organism evidence="3 4">
    <name type="scientific">Myxococcus landrumensis</name>
    <dbReference type="NCBI Taxonomy" id="2813577"/>
    <lineage>
        <taxon>Bacteria</taxon>
        <taxon>Pseudomonadati</taxon>
        <taxon>Myxococcota</taxon>
        <taxon>Myxococcia</taxon>
        <taxon>Myxococcales</taxon>
        <taxon>Cystobacterineae</taxon>
        <taxon>Myxococcaceae</taxon>
        <taxon>Myxococcus</taxon>
    </lineage>
</organism>
<keyword evidence="1" id="KW-0472">Membrane</keyword>
<dbReference type="InterPro" id="IPR013545">
    <property type="entry name" value="T2SS_protein-GspG_C"/>
</dbReference>
<evidence type="ECO:0000256" key="1">
    <source>
        <dbReference type="SAM" id="Phobius"/>
    </source>
</evidence>
<accession>A0ABX7NDI3</accession>
<dbReference type="EMBL" id="CP071091">
    <property type="protein sequence ID" value="QSQ16713.1"/>
    <property type="molecule type" value="Genomic_DNA"/>
</dbReference>
<evidence type="ECO:0000313" key="3">
    <source>
        <dbReference type="EMBL" id="QSQ16713.1"/>
    </source>
</evidence>
<reference evidence="3 4" key="1">
    <citation type="submission" date="2021-02" db="EMBL/GenBank/DDBJ databases">
        <title>De Novo genome assembly of isolated myxobacteria.</title>
        <authorList>
            <person name="Stevens D.C."/>
        </authorList>
    </citation>
    <scope>NUCLEOTIDE SEQUENCE [LARGE SCALE GENOMIC DNA]</scope>
    <source>
        <strain evidence="3 4">SCHIC003</strain>
    </source>
</reference>
<dbReference type="Gene3D" id="3.30.700.10">
    <property type="entry name" value="Glycoprotein, Type 4 Pilin"/>
    <property type="match status" value="1"/>
</dbReference>
<protein>
    <submittedName>
        <fullName evidence="3">Type II secretion system protein GspG</fullName>
    </submittedName>
</protein>
<feature type="domain" description="Type II secretion system protein GspG C-terminal" evidence="2">
    <location>
        <begin position="55"/>
        <end position="138"/>
    </location>
</feature>
<proteinExistence type="predicted"/>